<proteinExistence type="predicted"/>
<reference evidence="2 3" key="1">
    <citation type="submission" date="2019-05" db="EMBL/GenBank/DDBJ databases">
        <authorList>
            <consortium name="Science for Life Laboratories"/>
        </authorList>
    </citation>
    <scope>NUCLEOTIDE SEQUENCE [LARGE SCALE GENOMIC DNA]</scope>
    <source>
        <strain evidence="2">Soil9</strain>
    </source>
</reference>
<dbReference type="Pfam" id="PF13517">
    <property type="entry name" value="FG-GAP_3"/>
    <property type="match status" value="1"/>
</dbReference>
<keyword evidence="3" id="KW-1185">Reference proteome</keyword>
<dbReference type="RefSeq" id="WP_162668810.1">
    <property type="nucleotide sequence ID" value="NZ_LR593886.1"/>
</dbReference>
<sequence>MSRPSPARIPSPFTLFARLLALRERVAGLFRATPRTHARPVQLTMESMEERLVPDGRPLPGPVIFAGSGVGEAAVVKAYDADTGNLRWTKSAYGPLFAGGVRVATADFTGDGVPDAIVAPDTGYVPLVRILDGTTGNEISGPLGHFLAYSALNTSGVHVAAADVNGDGKADVITTVDSLLGTRVRAFSGATGQMLLNWNLTGAPFAAGATVGPWT</sequence>
<dbReference type="SUPFAM" id="SSF69318">
    <property type="entry name" value="Integrin alpha N-terminal domain"/>
    <property type="match status" value="1"/>
</dbReference>
<gene>
    <name evidence="2" type="ORF">SOIL9_34770</name>
</gene>
<name>A0A6P2D091_9BACT</name>
<dbReference type="InterPro" id="IPR028994">
    <property type="entry name" value="Integrin_alpha_N"/>
</dbReference>
<dbReference type="Gene3D" id="2.130.10.130">
    <property type="entry name" value="Integrin alpha, N-terminal"/>
    <property type="match status" value="1"/>
</dbReference>
<organism evidence="2 3">
    <name type="scientific">Gemmata massiliana</name>
    <dbReference type="NCBI Taxonomy" id="1210884"/>
    <lineage>
        <taxon>Bacteria</taxon>
        <taxon>Pseudomonadati</taxon>
        <taxon>Planctomycetota</taxon>
        <taxon>Planctomycetia</taxon>
        <taxon>Gemmatales</taxon>
        <taxon>Gemmataceae</taxon>
        <taxon>Gemmata</taxon>
    </lineage>
</organism>
<dbReference type="AlphaFoldDB" id="A0A6P2D091"/>
<dbReference type="EMBL" id="LR593886">
    <property type="protein sequence ID" value="VTR94237.1"/>
    <property type="molecule type" value="Genomic_DNA"/>
</dbReference>
<accession>A0A6P2D091</accession>
<keyword evidence="1" id="KW-0732">Signal</keyword>
<dbReference type="Proteomes" id="UP000464178">
    <property type="component" value="Chromosome"/>
</dbReference>
<evidence type="ECO:0000256" key="1">
    <source>
        <dbReference type="ARBA" id="ARBA00022729"/>
    </source>
</evidence>
<protein>
    <submittedName>
        <fullName evidence="2">Uncharacterized protein</fullName>
    </submittedName>
</protein>
<keyword evidence="2" id="KW-0401">Integrin</keyword>
<evidence type="ECO:0000313" key="3">
    <source>
        <dbReference type="Proteomes" id="UP000464178"/>
    </source>
</evidence>
<dbReference type="InterPro" id="IPR013517">
    <property type="entry name" value="FG-GAP"/>
</dbReference>
<dbReference type="GO" id="GO:0007229">
    <property type="term" value="P:integrin-mediated signaling pathway"/>
    <property type="evidence" value="ECO:0007669"/>
    <property type="project" value="UniProtKB-KW"/>
</dbReference>
<dbReference type="KEGG" id="gms:SOIL9_34770"/>
<evidence type="ECO:0000313" key="2">
    <source>
        <dbReference type="EMBL" id="VTR94237.1"/>
    </source>
</evidence>